<gene>
    <name evidence="1" type="ORF">QE152_g6948</name>
</gene>
<evidence type="ECO:0008006" key="3">
    <source>
        <dbReference type="Google" id="ProtNLM"/>
    </source>
</evidence>
<keyword evidence="2" id="KW-1185">Reference proteome</keyword>
<dbReference type="Proteomes" id="UP001458880">
    <property type="component" value="Unassembled WGS sequence"/>
</dbReference>
<evidence type="ECO:0000313" key="2">
    <source>
        <dbReference type="Proteomes" id="UP001458880"/>
    </source>
</evidence>
<name>A0AAW1MG92_POPJA</name>
<sequence>MFIAFSILADDLVRLTSFLSCNQNESQTIDQYVTELKQKAADCGFGSLKDSLIKDRLVCGILSDHLREKLLGEKSLTLINCVNICRADEESRKQVKVTAAGTHNGNTLK</sequence>
<comment type="caution">
    <text evidence="1">The sequence shown here is derived from an EMBL/GenBank/DDBJ whole genome shotgun (WGS) entry which is preliminary data.</text>
</comment>
<dbReference type="PANTHER" id="PTHR33198:SF20">
    <property type="entry name" value="RETROTRANSPOSON GAG DOMAIN-CONTAINING PROTEIN"/>
    <property type="match status" value="1"/>
</dbReference>
<dbReference type="AlphaFoldDB" id="A0AAW1MG92"/>
<protein>
    <recommendedName>
        <fullName evidence="3">Retrotransposon gag domain-containing protein</fullName>
    </recommendedName>
</protein>
<accession>A0AAW1MG92</accession>
<dbReference type="PANTHER" id="PTHR33198">
    <property type="entry name" value="ANK_REP_REGION DOMAIN-CONTAINING PROTEIN-RELATED"/>
    <property type="match status" value="1"/>
</dbReference>
<reference evidence="1 2" key="1">
    <citation type="journal article" date="2024" name="BMC Genomics">
        <title>De novo assembly and annotation of Popillia japonica's genome with initial clues to its potential as an invasive pest.</title>
        <authorList>
            <person name="Cucini C."/>
            <person name="Boschi S."/>
            <person name="Funari R."/>
            <person name="Cardaioli E."/>
            <person name="Iannotti N."/>
            <person name="Marturano G."/>
            <person name="Paoli F."/>
            <person name="Bruttini M."/>
            <person name="Carapelli A."/>
            <person name="Frati F."/>
            <person name="Nardi F."/>
        </authorList>
    </citation>
    <scope>NUCLEOTIDE SEQUENCE [LARGE SCALE GENOMIC DNA]</scope>
    <source>
        <strain evidence="1">DMR45628</strain>
    </source>
</reference>
<evidence type="ECO:0000313" key="1">
    <source>
        <dbReference type="EMBL" id="KAK9745355.1"/>
    </source>
</evidence>
<dbReference type="EMBL" id="JASPKY010000049">
    <property type="protein sequence ID" value="KAK9745355.1"/>
    <property type="molecule type" value="Genomic_DNA"/>
</dbReference>
<organism evidence="1 2">
    <name type="scientific">Popillia japonica</name>
    <name type="common">Japanese beetle</name>
    <dbReference type="NCBI Taxonomy" id="7064"/>
    <lineage>
        <taxon>Eukaryota</taxon>
        <taxon>Metazoa</taxon>
        <taxon>Ecdysozoa</taxon>
        <taxon>Arthropoda</taxon>
        <taxon>Hexapoda</taxon>
        <taxon>Insecta</taxon>
        <taxon>Pterygota</taxon>
        <taxon>Neoptera</taxon>
        <taxon>Endopterygota</taxon>
        <taxon>Coleoptera</taxon>
        <taxon>Polyphaga</taxon>
        <taxon>Scarabaeiformia</taxon>
        <taxon>Scarabaeidae</taxon>
        <taxon>Rutelinae</taxon>
        <taxon>Popillia</taxon>
    </lineage>
</organism>
<proteinExistence type="predicted"/>